<protein>
    <recommendedName>
        <fullName evidence="3">Serine aminopeptidase S33 domain-containing protein</fullName>
    </recommendedName>
</protein>
<dbReference type="HOGENOM" id="CLU_1540496_0_0_1"/>
<evidence type="ECO:0000313" key="1">
    <source>
        <dbReference type="EMBL" id="EOB12099.1"/>
    </source>
</evidence>
<gene>
    <name evidence="1" type="ORF">NBO_552g0007</name>
</gene>
<dbReference type="VEuPathDB" id="MicrosporidiaDB:NBO_552g0007"/>
<evidence type="ECO:0008006" key="3">
    <source>
        <dbReference type="Google" id="ProtNLM"/>
    </source>
</evidence>
<dbReference type="Proteomes" id="UP000016927">
    <property type="component" value="Unassembled WGS sequence"/>
</dbReference>
<accession>R0M239</accession>
<dbReference type="InterPro" id="IPR029058">
    <property type="entry name" value="AB_hydrolase_fold"/>
</dbReference>
<dbReference type="Gene3D" id="3.40.50.1820">
    <property type="entry name" value="alpha/beta hydrolase"/>
    <property type="match status" value="1"/>
</dbReference>
<dbReference type="EMBL" id="KB909459">
    <property type="protein sequence ID" value="EOB12099.1"/>
    <property type="molecule type" value="Genomic_DNA"/>
</dbReference>
<reference evidence="1 2" key="1">
    <citation type="journal article" date="2013" name="BMC Genomics">
        <title>Comparative genomics of parasitic silkworm microsporidia reveal an association between genome expansion and host adaptation.</title>
        <authorList>
            <person name="Pan G."/>
            <person name="Xu J."/>
            <person name="Li T."/>
            <person name="Xia Q."/>
            <person name="Liu S.L."/>
            <person name="Zhang G."/>
            <person name="Li S."/>
            <person name="Li C."/>
            <person name="Liu H."/>
            <person name="Yang L."/>
            <person name="Liu T."/>
            <person name="Zhang X."/>
            <person name="Wu Z."/>
            <person name="Fan W."/>
            <person name="Dang X."/>
            <person name="Xiang H."/>
            <person name="Tao M."/>
            <person name="Li Y."/>
            <person name="Hu J."/>
            <person name="Li Z."/>
            <person name="Lin L."/>
            <person name="Luo J."/>
            <person name="Geng L."/>
            <person name="Wang L."/>
            <person name="Long M."/>
            <person name="Wan Y."/>
            <person name="He N."/>
            <person name="Zhang Z."/>
            <person name="Lu C."/>
            <person name="Keeling P.J."/>
            <person name="Wang J."/>
            <person name="Xiang Z."/>
            <person name="Zhou Z."/>
        </authorList>
    </citation>
    <scope>NUCLEOTIDE SEQUENCE [LARGE SCALE GENOMIC DNA]</scope>
    <source>
        <strain evidence="2">CQ1 / CVCC 102059</strain>
    </source>
</reference>
<name>R0M239_NOSB1</name>
<dbReference type="AlphaFoldDB" id="R0M239"/>
<keyword evidence="2" id="KW-1185">Reference proteome</keyword>
<organism evidence="1 2">
    <name type="scientific">Nosema bombycis (strain CQ1 / CVCC 102059)</name>
    <name type="common">Microsporidian parasite</name>
    <name type="synonym">Pebrine of silkworm</name>
    <dbReference type="NCBI Taxonomy" id="578461"/>
    <lineage>
        <taxon>Eukaryota</taxon>
        <taxon>Fungi</taxon>
        <taxon>Fungi incertae sedis</taxon>
        <taxon>Microsporidia</taxon>
        <taxon>Nosematidae</taxon>
        <taxon>Nosema</taxon>
    </lineage>
</organism>
<proteinExistence type="predicted"/>
<evidence type="ECO:0000313" key="2">
    <source>
        <dbReference type="Proteomes" id="UP000016927"/>
    </source>
</evidence>
<dbReference type="OrthoDB" id="446723at2759"/>
<dbReference type="SUPFAM" id="SSF53474">
    <property type="entry name" value="alpha/beta-Hydrolases"/>
    <property type="match status" value="1"/>
</dbReference>
<sequence length="174" mass="20791">MLNYPMNFFQSTFLSLFLGLRISRDTEESFDKFDRFINKEIKTEDKEVYHGYVSKHDQGVKYKGCIIVLHGVSDNRRDFLANYHFWKNMRNDFLYVVPEFPGFGESKLPFTKAGCYKSFILWMQYVKKYYNVYNFIIVGQSFGSTLGLDFYDYMYTHKKLEDDSANNPPYNPFF</sequence>